<dbReference type="Gene3D" id="3.60.40.10">
    <property type="entry name" value="PPM-type phosphatase domain"/>
    <property type="match status" value="1"/>
</dbReference>
<gene>
    <name evidence="3" type="ORF">NQU55_15335</name>
</gene>
<feature type="domain" description="PPM-type phosphatase" evidence="2">
    <location>
        <begin position="3"/>
        <end position="89"/>
    </location>
</feature>
<reference evidence="3" key="1">
    <citation type="submission" date="2022-06" db="EMBL/GenBank/DDBJ databases">
        <title>WGS of actinobacteria.</title>
        <authorList>
            <person name="Thawai C."/>
        </authorList>
    </citation>
    <scope>NUCLEOTIDE SEQUENCE</scope>
    <source>
        <strain evidence="3">AA8</strain>
    </source>
</reference>
<dbReference type="GO" id="GO:0016791">
    <property type="term" value="F:phosphatase activity"/>
    <property type="evidence" value="ECO:0007669"/>
    <property type="project" value="TreeGrafter"/>
</dbReference>
<evidence type="ECO:0000313" key="3">
    <source>
        <dbReference type="EMBL" id="MCQ8771129.1"/>
    </source>
</evidence>
<dbReference type="EMBL" id="JANIID010000012">
    <property type="protein sequence ID" value="MCQ8771129.1"/>
    <property type="molecule type" value="Genomic_DNA"/>
</dbReference>
<evidence type="ECO:0000259" key="2">
    <source>
        <dbReference type="Pfam" id="PF07228"/>
    </source>
</evidence>
<dbReference type="InterPro" id="IPR036457">
    <property type="entry name" value="PPM-type-like_dom_sf"/>
</dbReference>
<dbReference type="InterPro" id="IPR052016">
    <property type="entry name" value="Bact_Sigma-Reg"/>
</dbReference>
<dbReference type="Pfam" id="PF07228">
    <property type="entry name" value="SpoIIE"/>
    <property type="match status" value="1"/>
</dbReference>
<dbReference type="AlphaFoldDB" id="A0A9X2LHN3"/>
<evidence type="ECO:0000256" key="1">
    <source>
        <dbReference type="ARBA" id="ARBA00022801"/>
    </source>
</evidence>
<name>A0A9X2LHN3_9ACTN</name>
<protein>
    <submittedName>
        <fullName evidence="3">Serine/threonine-protein phosphatase</fullName>
    </submittedName>
</protein>
<accession>A0A9X2LHN3</accession>
<proteinExistence type="predicted"/>
<dbReference type="PANTHER" id="PTHR43156">
    <property type="entry name" value="STAGE II SPORULATION PROTEIN E-RELATED"/>
    <property type="match status" value="1"/>
</dbReference>
<evidence type="ECO:0000313" key="4">
    <source>
        <dbReference type="Proteomes" id="UP001142374"/>
    </source>
</evidence>
<dbReference type="InterPro" id="IPR001932">
    <property type="entry name" value="PPM-type_phosphatase-like_dom"/>
</dbReference>
<keyword evidence="4" id="KW-1185">Reference proteome</keyword>
<dbReference type="SUPFAM" id="SSF81606">
    <property type="entry name" value="PP2C-like"/>
    <property type="match status" value="1"/>
</dbReference>
<sequence>MDQTLTQWLLEQFCTGVVCQLDVDTGVLRWCNCGHLPPLLIRNEGVLEHALESPPQPPMGLPFQLEPTHREAYNTTLEPGDRVLLYTDGGHLCRRWVRCPRSLR</sequence>
<dbReference type="PANTHER" id="PTHR43156:SF2">
    <property type="entry name" value="STAGE II SPORULATION PROTEIN E"/>
    <property type="match status" value="1"/>
</dbReference>
<organism evidence="3 4">
    <name type="scientific">Streptomyces telluris</name>
    <dbReference type="NCBI Taxonomy" id="2720021"/>
    <lineage>
        <taxon>Bacteria</taxon>
        <taxon>Bacillati</taxon>
        <taxon>Actinomycetota</taxon>
        <taxon>Actinomycetes</taxon>
        <taxon>Kitasatosporales</taxon>
        <taxon>Streptomycetaceae</taxon>
        <taxon>Streptomyces</taxon>
    </lineage>
</organism>
<dbReference type="RefSeq" id="WP_256790714.1">
    <property type="nucleotide sequence ID" value="NZ_JANIID010000012.1"/>
</dbReference>
<comment type="caution">
    <text evidence="3">The sequence shown here is derived from an EMBL/GenBank/DDBJ whole genome shotgun (WGS) entry which is preliminary data.</text>
</comment>
<keyword evidence="1" id="KW-0378">Hydrolase</keyword>
<dbReference type="Proteomes" id="UP001142374">
    <property type="component" value="Unassembled WGS sequence"/>
</dbReference>